<evidence type="ECO:0000256" key="3">
    <source>
        <dbReference type="ARBA" id="ARBA00022630"/>
    </source>
</evidence>
<sequence length="293" mass="31665">MVMLEAVANDDQRKRWLEPMQNDEFKSAFAMTEPDVASSDATNISCSIARDGANYILNGRKWYISGTMNPRCEVLFVMGVTNPDAPRYQRQSIIGVPMKAPGVEVVRPMTVFGYPGDQAEIAFTDVKVPAANLLGSEGQGFKIAQTRLAAARLHHSMRLVGLAERALELACARGAHRVVFGAPLSQVGTFRNQIAECRLLIDQARLVTLQAASTADELGTAAAQSHLAISKVAATRMAVAVIDRAVGMHGAKGVSQDTPLARWWARARGLHIADGPEEVHLELLARAELGRLA</sequence>
<dbReference type="GO" id="GO:0033539">
    <property type="term" value="P:fatty acid beta-oxidation using acyl-CoA dehydrogenase"/>
    <property type="evidence" value="ECO:0007669"/>
    <property type="project" value="TreeGrafter"/>
</dbReference>
<feature type="domain" description="Acyl-CoA oxidase/dehydrogenase middle" evidence="8">
    <location>
        <begin position="28"/>
        <end position="126"/>
    </location>
</feature>
<accession>A0A2T1A665</accession>
<proteinExistence type="inferred from homology"/>
<dbReference type="PANTHER" id="PTHR48083:SF13">
    <property type="entry name" value="ACYL-COA DEHYDROGENASE FAMILY MEMBER 11"/>
    <property type="match status" value="1"/>
</dbReference>
<organism evidence="9 10">
    <name type="scientific">Antricoccus suffuscus</name>
    <dbReference type="NCBI Taxonomy" id="1629062"/>
    <lineage>
        <taxon>Bacteria</taxon>
        <taxon>Bacillati</taxon>
        <taxon>Actinomycetota</taxon>
        <taxon>Actinomycetes</taxon>
        <taxon>Geodermatophilales</taxon>
        <taxon>Antricoccaceae</taxon>
        <taxon>Antricoccus</taxon>
    </lineage>
</organism>
<comment type="cofactor">
    <cofactor evidence="1 6">
        <name>FAD</name>
        <dbReference type="ChEBI" id="CHEBI:57692"/>
    </cofactor>
</comment>
<dbReference type="InterPro" id="IPR009100">
    <property type="entry name" value="AcylCoA_DH/oxidase_NM_dom_sf"/>
</dbReference>
<evidence type="ECO:0000256" key="6">
    <source>
        <dbReference type="RuleBase" id="RU362125"/>
    </source>
</evidence>
<evidence type="ECO:0000313" key="10">
    <source>
        <dbReference type="Proteomes" id="UP000237752"/>
    </source>
</evidence>
<dbReference type="InterPro" id="IPR046373">
    <property type="entry name" value="Acyl-CoA_Oxase/DH_mid-dom_sf"/>
</dbReference>
<dbReference type="Pfam" id="PF02770">
    <property type="entry name" value="Acyl-CoA_dh_M"/>
    <property type="match status" value="1"/>
</dbReference>
<dbReference type="EMBL" id="PVUE01000001">
    <property type="protein sequence ID" value="PRZ43967.1"/>
    <property type="molecule type" value="Genomic_DNA"/>
</dbReference>
<dbReference type="SUPFAM" id="SSF56645">
    <property type="entry name" value="Acyl-CoA dehydrogenase NM domain-like"/>
    <property type="match status" value="1"/>
</dbReference>
<keyword evidence="10" id="KW-1185">Reference proteome</keyword>
<dbReference type="PANTHER" id="PTHR48083">
    <property type="entry name" value="MEDIUM-CHAIN SPECIFIC ACYL-COA DEHYDROGENASE, MITOCHONDRIAL-RELATED"/>
    <property type="match status" value="1"/>
</dbReference>
<name>A0A2T1A665_9ACTN</name>
<dbReference type="InterPro" id="IPR050741">
    <property type="entry name" value="Acyl-CoA_dehydrogenase"/>
</dbReference>
<keyword evidence="5 6" id="KW-0560">Oxidoreductase</keyword>
<dbReference type="GO" id="GO:0005737">
    <property type="term" value="C:cytoplasm"/>
    <property type="evidence" value="ECO:0007669"/>
    <property type="project" value="TreeGrafter"/>
</dbReference>
<dbReference type="FunFam" id="2.40.110.10:FF:000002">
    <property type="entry name" value="Acyl-CoA dehydrogenase fadE12"/>
    <property type="match status" value="1"/>
</dbReference>
<dbReference type="SUPFAM" id="SSF47203">
    <property type="entry name" value="Acyl-CoA dehydrogenase C-terminal domain-like"/>
    <property type="match status" value="1"/>
</dbReference>
<comment type="similarity">
    <text evidence="2 6">Belongs to the acyl-CoA dehydrogenase family.</text>
</comment>
<dbReference type="Proteomes" id="UP000237752">
    <property type="component" value="Unassembled WGS sequence"/>
</dbReference>
<reference evidence="9 10" key="1">
    <citation type="submission" date="2018-03" db="EMBL/GenBank/DDBJ databases">
        <title>Genomic Encyclopedia of Archaeal and Bacterial Type Strains, Phase II (KMG-II): from individual species to whole genera.</title>
        <authorList>
            <person name="Goeker M."/>
        </authorList>
    </citation>
    <scope>NUCLEOTIDE SEQUENCE [LARGE SCALE GENOMIC DNA]</scope>
    <source>
        <strain evidence="9 10">DSM 100065</strain>
    </source>
</reference>
<evidence type="ECO:0000256" key="4">
    <source>
        <dbReference type="ARBA" id="ARBA00022827"/>
    </source>
</evidence>
<keyword evidence="4 6" id="KW-0274">FAD</keyword>
<dbReference type="AlphaFoldDB" id="A0A2T1A665"/>
<dbReference type="InterPro" id="IPR036250">
    <property type="entry name" value="AcylCo_DH-like_C"/>
</dbReference>
<comment type="caution">
    <text evidence="9">The sequence shown here is derived from an EMBL/GenBank/DDBJ whole genome shotgun (WGS) entry which is preliminary data.</text>
</comment>
<evidence type="ECO:0000256" key="2">
    <source>
        <dbReference type="ARBA" id="ARBA00009347"/>
    </source>
</evidence>
<dbReference type="InterPro" id="IPR006091">
    <property type="entry name" value="Acyl-CoA_Oxase/DH_mid-dom"/>
</dbReference>
<keyword evidence="3 6" id="KW-0285">Flavoprotein</keyword>
<evidence type="ECO:0000256" key="5">
    <source>
        <dbReference type="ARBA" id="ARBA00023002"/>
    </source>
</evidence>
<dbReference type="Pfam" id="PF00441">
    <property type="entry name" value="Acyl-CoA_dh_1"/>
    <property type="match status" value="1"/>
</dbReference>
<gene>
    <name evidence="9" type="ORF">CLV47_10191</name>
</gene>
<protein>
    <submittedName>
        <fullName evidence="9">Acyl-CoA dehydrogenase</fullName>
    </submittedName>
</protein>
<dbReference type="Gene3D" id="2.40.110.10">
    <property type="entry name" value="Butyryl-CoA Dehydrogenase, subunit A, domain 2"/>
    <property type="match status" value="1"/>
</dbReference>
<dbReference type="InterPro" id="IPR009075">
    <property type="entry name" value="AcylCo_DH/oxidase_C"/>
</dbReference>
<evidence type="ECO:0000256" key="1">
    <source>
        <dbReference type="ARBA" id="ARBA00001974"/>
    </source>
</evidence>
<evidence type="ECO:0000259" key="7">
    <source>
        <dbReference type="Pfam" id="PF00441"/>
    </source>
</evidence>
<evidence type="ECO:0000313" key="9">
    <source>
        <dbReference type="EMBL" id="PRZ43967.1"/>
    </source>
</evidence>
<evidence type="ECO:0000259" key="8">
    <source>
        <dbReference type="Pfam" id="PF02770"/>
    </source>
</evidence>
<feature type="domain" description="Acyl-CoA dehydrogenase/oxidase C-terminal" evidence="7">
    <location>
        <begin position="138"/>
        <end position="287"/>
    </location>
</feature>
<dbReference type="GO" id="GO:0003995">
    <property type="term" value="F:acyl-CoA dehydrogenase activity"/>
    <property type="evidence" value="ECO:0007669"/>
    <property type="project" value="TreeGrafter"/>
</dbReference>
<dbReference type="Gene3D" id="1.20.140.10">
    <property type="entry name" value="Butyryl-CoA Dehydrogenase, subunit A, domain 3"/>
    <property type="match status" value="1"/>
</dbReference>